<sequence>MVCAQCIDNRGRPIRRVYTTPAFVEIWDVGDHRYASVTLHDRWDRMPRQVATVHSICHRKSCWVEISPFPRNRAPLNAGESRSAKPLEMNAAPISAIGIRWLAGVDPIKNIYIHALRCSSCY</sequence>
<gene>
    <name evidence="1 3" type="ORF">P152DRAFT_9402</name>
</gene>
<dbReference type="EMBL" id="ML975149">
    <property type="protein sequence ID" value="KAF1817140.1"/>
    <property type="molecule type" value="Genomic_DNA"/>
</dbReference>
<keyword evidence="2" id="KW-1185">Reference proteome</keyword>
<organism evidence="1">
    <name type="scientific">Eremomyces bilateralis CBS 781.70</name>
    <dbReference type="NCBI Taxonomy" id="1392243"/>
    <lineage>
        <taxon>Eukaryota</taxon>
        <taxon>Fungi</taxon>
        <taxon>Dikarya</taxon>
        <taxon>Ascomycota</taxon>
        <taxon>Pezizomycotina</taxon>
        <taxon>Dothideomycetes</taxon>
        <taxon>Dothideomycetes incertae sedis</taxon>
        <taxon>Eremomycetales</taxon>
        <taxon>Eremomycetaceae</taxon>
        <taxon>Eremomyces</taxon>
    </lineage>
</organism>
<evidence type="ECO:0000313" key="3">
    <source>
        <dbReference type="RefSeq" id="XP_033538771.1"/>
    </source>
</evidence>
<evidence type="ECO:0000313" key="1">
    <source>
        <dbReference type="EMBL" id="KAF1817140.1"/>
    </source>
</evidence>
<protein>
    <submittedName>
        <fullName evidence="1 3">Uncharacterized protein</fullName>
    </submittedName>
</protein>
<evidence type="ECO:0000313" key="2">
    <source>
        <dbReference type="Proteomes" id="UP000504638"/>
    </source>
</evidence>
<dbReference type="Proteomes" id="UP000504638">
    <property type="component" value="Unplaced"/>
</dbReference>
<reference evidence="3" key="3">
    <citation type="submission" date="2025-04" db="UniProtKB">
        <authorList>
            <consortium name="RefSeq"/>
        </authorList>
    </citation>
    <scope>IDENTIFICATION</scope>
    <source>
        <strain evidence="3">CBS 781.70</strain>
    </source>
</reference>
<accession>A0A6G1GH00</accession>
<name>A0A6G1GH00_9PEZI</name>
<dbReference type="GeneID" id="54423931"/>
<proteinExistence type="predicted"/>
<reference evidence="3" key="2">
    <citation type="submission" date="2020-04" db="EMBL/GenBank/DDBJ databases">
        <authorList>
            <consortium name="NCBI Genome Project"/>
        </authorList>
    </citation>
    <scope>NUCLEOTIDE SEQUENCE</scope>
    <source>
        <strain evidence="3">CBS 781.70</strain>
    </source>
</reference>
<dbReference type="RefSeq" id="XP_033538771.1">
    <property type="nucleotide sequence ID" value="XM_033683361.1"/>
</dbReference>
<dbReference type="AlphaFoldDB" id="A0A6G1GH00"/>
<reference evidence="1 3" key="1">
    <citation type="submission" date="2020-01" db="EMBL/GenBank/DDBJ databases">
        <authorList>
            <consortium name="DOE Joint Genome Institute"/>
            <person name="Haridas S."/>
            <person name="Albert R."/>
            <person name="Binder M."/>
            <person name="Bloem J."/>
            <person name="Labutti K."/>
            <person name="Salamov A."/>
            <person name="Andreopoulos B."/>
            <person name="Baker S.E."/>
            <person name="Barry K."/>
            <person name="Bills G."/>
            <person name="Bluhm B.H."/>
            <person name="Cannon C."/>
            <person name="Castanera R."/>
            <person name="Culley D.E."/>
            <person name="Daum C."/>
            <person name="Ezra D."/>
            <person name="Gonzalez J.B."/>
            <person name="Henrissat B."/>
            <person name="Kuo A."/>
            <person name="Liang C."/>
            <person name="Lipzen A."/>
            <person name="Lutzoni F."/>
            <person name="Magnuson J."/>
            <person name="Mondo S."/>
            <person name="Nolan M."/>
            <person name="Ohm R."/>
            <person name="Pangilinan J."/>
            <person name="Park H.-J."/>
            <person name="Ramirez L."/>
            <person name="Alfaro M."/>
            <person name="Sun H."/>
            <person name="Tritt A."/>
            <person name="Yoshinaga Y."/>
            <person name="Zwiers L.-H."/>
            <person name="Turgeon B.G."/>
            <person name="Goodwin S.B."/>
            <person name="Spatafora J.W."/>
            <person name="Crous P.W."/>
            <person name="Grigoriev I.V."/>
        </authorList>
    </citation>
    <scope>NUCLEOTIDE SEQUENCE</scope>
    <source>
        <strain evidence="1 3">CBS 781.70</strain>
    </source>
</reference>